<dbReference type="GO" id="GO:1901605">
    <property type="term" value="P:alpha-amino acid metabolic process"/>
    <property type="evidence" value="ECO:0007669"/>
    <property type="project" value="UniProtKB-ARBA"/>
</dbReference>
<evidence type="ECO:0000256" key="1">
    <source>
        <dbReference type="ARBA" id="ARBA00001933"/>
    </source>
</evidence>
<feature type="domain" description="Tryptophan synthase beta chain-like PALP" evidence="3">
    <location>
        <begin position="44"/>
        <end position="296"/>
    </location>
</feature>
<dbReference type="InterPro" id="IPR001926">
    <property type="entry name" value="TrpB-like_PALP"/>
</dbReference>
<dbReference type="SUPFAM" id="SSF53686">
    <property type="entry name" value="Tryptophan synthase beta subunit-like PLP-dependent enzymes"/>
    <property type="match status" value="1"/>
</dbReference>
<dbReference type="InterPro" id="IPR050214">
    <property type="entry name" value="Cys_Synth/Cystath_Beta-Synth"/>
</dbReference>
<dbReference type="PANTHER" id="PTHR10314">
    <property type="entry name" value="CYSTATHIONINE BETA-SYNTHASE"/>
    <property type="match status" value="1"/>
</dbReference>
<keyword evidence="5" id="KW-1185">Reference proteome</keyword>
<keyword evidence="2" id="KW-0663">Pyridoxal phosphate</keyword>
<dbReference type="Proteomes" id="UP001165079">
    <property type="component" value="Unassembled WGS sequence"/>
</dbReference>
<evidence type="ECO:0000259" key="3">
    <source>
        <dbReference type="Pfam" id="PF00291"/>
    </source>
</evidence>
<sequence>MRACASPLYRHPVTARFWIAAAIARLRADTTSAPRLHVLPPLGDVEVLAVDESVHPGGIKYRSVRDLLLHDLREGHLHPGTRLVEASASNTGVATAHFARLLGLPLTLVAPARTPRERQALLASMGAELLLTDRPAAMYDIAREQDGHFLDHIARAGTTAAYREDGLARVLASLSPSRIVVGVGTGVTSATIARYLRHRGSRAKVVVADAENSAYFPGWASGVRDYGTGVPSRIPGIGRPRMEAAFDPDLVEYVIPVPDAGSVAAMRWAREVTGVPVGPSTGANLWAVRELARRGMSGPIATVFADAGYLDTFHNPGWVAGKGIASGPEAGVPFPWSATTP</sequence>
<proteinExistence type="predicted"/>
<comment type="cofactor">
    <cofactor evidence="1">
        <name>pyridoxal 5'-phosphate</name>
        <dbReference type="ChEBI" id="CHEBI:597326"/>
    </cofactor>
</comment>
<evidence type="ECO:0000313" key="5">
    <source>
        <dbReference type="Proteomes" id="UP001165079"/>
    </source>
</evidence>
<reference evidence="4" key="1">
    <citation type="submission" date="2023-03" db="EMBL/GenBank/DDBJ databases">
        <title>Actinorhabdospora filicis NBRC 111898.</title>
        <authorList>
            <person name="Ichikawa N."/>
            <person name="Sato H."/>
            <person name="Tonouchi N."/>
        </authorList>
    </citation>
    <scope>NUCLEOTIDE SEQUENCE</scope>
    <source>
        <strain evidence="4">NBRC 111898</strain>
    </source>
</reference>
<comment type="caution">
    <text evidence="4">The sequence shown here is derived from an EMBL/GenBank/DDBJ whole genome shotgun (WGS) entry which is preliminary data.</text>
</comment>
<dbReference type="InterPro" id="IPR036052">
    <property type="entry name" value="TrpB-like_PALP_sf"/>
</dbReference>
<dbReference type="AlphaFoldDB" id="A0A9W6WCC9"/>
<name>A0A9W6WCC9_9ACTN</name>
<evidence type="ECO:0000313" key="4">
    <source>
        <dbReference type="EMBL" id="GLZ80466.1"/>
    </source>
</evidence>
<accession>A0A9W6WCC9</accession>
<dbReference type="Pfam" id="PF00291">
    <property type="entry name" value="PALP"/>
    <property type="match status" value="1"/>
</dbReference>
<protein>
    <submittedName>
        <fullName evidence="4">Cysteine synthase</fullName>
    </submittedName>
</protein>
<dbReference type="EMBL" id="BSTX01000004">
    <property type="protein sequence ID" value="GLZ80466.1"/>
    <property type="molecule type" value="Genomic_DNA"/>
</dbReference>
<gene>
    <name evidence="4" type="primary">cysK</name>
    <name evidence="4" type="ORF">Afil01_52730</name>
</gene>
<organism evidence="4 5">
    <name type="scientific">Actinorhabdospora filicis</name>
    <dbReference type="NCBI Taxonomy" id="1785913"/>
    <lineage>
        <taxon>Bacteria</taxon>
        <taxon>Bacillati</taxon>
        <taxon>Actinomycetota</taxon>
        <taxon>Actinomycetes</taxon>
        <taxon>Micromonosporales</taxon>
        <taxon>Micromonosporaceae</taxon>
        <taxon>Actinorhabdospora</taxon>
    </lineage>
</organism>
<dbReference type="Gene3D" id="3.40.50.1100">
    <property type="match status" value="2"/>
</dbReference>
<evidence type="ECO:0000256" key="2">
    <source>
        <dbReference type="ARBA" id="ARBA00022898"/>
    </source>
</evidence>